<gene>
    <name evidence="4" type="ORF">ANCCAN_02950</name>
</gene>
<feature type="compositionally biased region" description="Basic and acidic residues" evidence="2">
    <location>
        <begin position="579"/>
        <end position="589"/>
    </location>
</feature>
<feature type="compositionally biased region" description="Low complexity" evidence="2">
    <location>
        <begin position="499"/>
        <end position="508"/>
    </location>
</feature>
<dbReference type="Proteomes" id="UP000252519">
    <property type="component" value="Unassembled WGS sequence"/>
</dbReference>
<protein>
    <recommendedName>
        <fullName evidence="3">Peptidase A2 domain-containing protein</fullName>
    </recommendedName>
</protein>
<accession>A0A368H6P9</accession>
<dbReference type="PANTHER" id="PTHR22954">
    <property type="entry name" value="RETROVIRAL PROTEASE-RELATED"/>
    <property type="match status" value="1"/>
</dbReference>
<dbReference type="AlphaFoldDB" id="A0A368H6P9"/>
<feature type="region of interest" description="Disordered" evidence="2">
    <location>
        <begin position="461"/>
        <end position="614"/>
    </location>
</feature>
<evidence type="ECO:0000256" key="1">
    <source>
        <dbReference type="ARBA" id="ARBA00022801"/>
    </source>
</evidence>
<evidence type="ECO:0000256" key="2">
    <source>
        <dbReference type="SAM" id="MobiDB-lite"/>
    </source>
</evidence>
<comment type="caution">
    <text evidence="4">The sequence shown here is derived from an EMBL/GenBank/DDBJ whole genome shotgun (WGS) entry which is preliminary data.</text>
</comment>
<sequence>MGRRPHGAGQQEIVSKRYSELTMSTFRGCRSRLTNAINNLMRLVNAAGNNYGTIYHSTAAPEDRYDYTLDFIKDQVNSDELTTQFEQYWQDHNGDDVEAQANTMVANLEDLLIKERELADSIRLEQERTSTHFNTINNIENTNHHRRGISPQDQIYSSPLEHLAYHSNHSPSPPSSVDLASVQLRKVELPTFDGDFAMYYVFWAKFKAAVHDNPNLTTAAKFIHLANSLKGSAALVVQGYDITDPANYHLAVEALRRRYDRPQFTHHFFLQKLENLPVSSASASAQRDTLCQVQACILQLNRFEDTSTSLALKKLIRNKFPRETQLEVNRMEHRSGRIWKMSEFLVGLDEFIQELEKLDDSQFPSEPNEPALNTISPYNRTRSPSPESFDPHRCCFCGSRNHRPTRCATSMRPYVRRMVVRNFNLCWMCLHPGHTANTCQYPTCPLCGGKHHEVLCNHYMDSRPTNLPPRHRGELRRHDGRNTCRQPRERFPSRDSSRDSVTSSRPYSPYRHDRNYPYHSLRGNHSPLPFRSPYRSDRNYPHLSPRRSYSPSPFRRISRDRYYHQSPRREYSPYRGYRRAVDRTYDHGGRYRTPSNSPSRSVRFRNTPRDSLSPIRRRYHSNRNTIPQHHNTLNDTDEDAYLSDDSFTLTSFPEHHRSLLMTVKGHIRNEETGTLQPVNIMLDSGAQTSFITKDAASRLSLEPQDTKPLTVVGFGGHRSSEESGIVTTNLIDKTNKPFAHAKS</sequence>
<dbReference type="GO" id="GO:0004190">
    <property type="term" value="F:aspartic-type endopeptidase activity"/>
    <property type="evidence" value="ECO:0007669"/>
    <property type="project" value="InterPro"/>
</dbReference>
<reference evidence="4 5" key="1">
    <citation type="submission" date="2014-10" db="EMBL/GenBank/DDBJ databases">
        <title>Draft genome of the hookworm Ancylostoma caninum.</title>
        <authorList>
            <person name="Mitreva M."/>
        </authorList>
    </citation>
    <scope>NUCLEOTIDE SEQUENCE [LARGE SCALE GENOMIC DNA]</scope>
    <source>
        <strain evidence="4 5">Baltimore</strain>
    </source>
</reference>
<dbReference type="OrthoDB" id="5874425at2759"/>
<feature type="compositionally biased region" description="Polar residues" evidence="2">
    <location>
        <begin position="371"/>
        <end position="385"/>
    </location>
</feature>
<dbReference type="InterPro" id="IPR001969">
    <property type="entry name" value="Aspartic_peptidase_AS"/>
</dbReference>
<dbReference type="EMBL" id="JOJR01000018">
    <property type="protein sequence ID" value="RCN50937.1"/>
    <property type="molecule type" value="Genomic_DNA"/>
</dbReference>
<feature type="compositionally biased region" description="Basic and acidic residues" evidence="2">
    <location>
        <begin position="476"/>
        <end position="498"/>
    </location>
</feature>
<feature type="region of interest" description="Disordered" evidence="2">
    <location>
        <begin position="361"/>
        <end position="385"/>
    </location>
</feature>
<dbReference type="CDD" id="cd00303">
    <property type="entry name" value="retropepsin_like"/>
    <property type="match status" value="1"/>
</dbReference>
<evidence type="ECO:0000313" key="5">
    <source>
        <dbReference type="Proteomes" id="UP000252519"/>
    </source>
</evidence>
<feature type="domain" description="Peptidase A2" evidence="3">
    <location>
        <begin position="678"/>
        <end position="716"/>
    </location>
</feature>
<evidence type="ECO:0000259" key="3">
    <source>
        <dbReference type="PROSITE" id="PS50175"/>
    </source>
</evidence>
<keyword evidence="1" id="KW-0378">Hydrolase</keyword>
<dbReference type="InterPro" id="IPR005312">
    <property type="entry name" value="DUF1759"/>
</dbReference>
<dbReference type="STRING" id="29170.A0A368H6P9"/>
<feature type="compositionally biased region" description="Basic and acidic residues" evidence="2">
    <location>
        <begin position="557"/>
        <end position="572"/>
    </location>
</feature>
<proteinExistence type="predicted"/>
<keyword evidence="5" id="KW-1185">Reference proteome</keyword>
<dbReference type="Pfam" id="PF13650">
    <property type="entry name" value="Asp_protease_2"/>
    <property type="match status" value="1"/>
</dbReference>
<dbReference type="InterPro" id="IPR021109">
    <property type="entry name" value="Peptidase_aspartic_dom_sf"/>
</dbReference>
<dbReference type="PANTHER" id="PTHR22954:SF3">
    <property type="entry name" value="PROTEIN CBG08539"/>
    <property type="match status" value="1"/>
</dbReference>
<organism evidence="4 5">
    <name type="scientific">Ancylostoma caninum</name>
    <name type="common">Dog hookworm</name>
    <dbReference type="NCBI Taxonomy" id="29170"/>
    <lineage>
        <taxon>Eukaryota</taxon>
        <taxon>Metazoa</taxon>
        <taxon>Ecdysozoa</taxon>
        <taxon>Nematoda</taxon>
        <taxon>Chromadorea</taxon>
        <taxon>Rhabditida</taxon>
        <taxon>Rhabditina</taxon>
        <taxon>Rhabditomorpha</taxon>
        <taxon>Strongyloidea</taxon>
        <taxon>Ancylostomatidae</taxon>
        <taxon>Ancylostomatinae</taxon>
        <taxon>Ancylostoma</taxon>
    </lineage>
</organism>
<dbReference type="PROSITE" id="PS00141">
    <property type="entry name" value="ASP_PROTEASE"/>
    <property type="match status" value="1"/>
</dbReference>
<dbReference type="PROSITE" id="PS50175">
    <property type="entry name" value="ASP_PROT_RETROV"/>
    <property type="match status" value="1"/>
</dbReference>
<feature type="compositionally biased region" description="Low complexity" evidence="2">
    <location>
        <begin position="546"/>
        <end position="555"/>
    </location>
</feature>
<dbReference type="Gene3D" id="2.40.70.10">
    <property type="entry name" value="Acid Proteases"/>
    <property type="match status" value="1"/>
</dbReference>
<dbReference type="InterPro" id="IPR001995">
    <property type="entry name" value="Peptidase_A2_cat"/>
</dbReference>
<dbReference type="Pfam" id="PF03564">
    <property type="entry name" value="DUF1759"/>
    <property type="match status" value="1"/>
</dbReference>
<name>A0A368H6P9_ANCCA</name>
<dbReference type="GO" id="GO:0006508">
    <property type="term" value="P:proteolysis"/>
    <property type="evidence" value="ECO:0007669"/>
    <property type="project" value="InterPro"/>
</dbReference>
<evidence type="ECO:0000313" key="4">
    <source>
        <dbReference type="EMBL" id="RCN50937.1"/>
    </source>
</evidence>